<dbReference type="Pfam" id="PF12836">
    <property type="entry name" value="HHH_3"/>
    <property type="match status" value="1"/>
</dbReference>
<evidence type="ECO:0000256" key="1">
    <source>
        <dbReference type="SAM" id="MobiDB-lite"/>
    </source>
</evidence>
<evidence type="ECO:0000259" key="2">
    <source>
        <dbReference type="Pfam" id="PF10531"/>
    </source>
</evidence>
<name>A0A9W4GS05_9ACTN</name>
<feature type="region of interest" description="Disordered" evidence="1">
    <location>
        <begin position="41"/>
        <end position="73"/>
    </location>
</feature>
<dbReference type="Pfam" id="PF10531">
    <property type="entry name" value="SLBB"/>
    <property type="match status" value="1"/>
</dbReference>
<keyword evidence="4" id="KW-1185">Reference proteome</keyword>
<dbReference type="Gene3D" id="1.10.150.320">
    <property type="entry name" value="Photosystem II 12 kDa extrinsic protein"/>
    <property type="match status" value="1"/>
</dbReference>
<feature type="compositionally biased region" description="Pro residues" evidence="1">
    <location>
        <begin position="45"/>
        <end position="59"/>
    </location>
</feature>
<dbReference type="PANTHER" id="PTHR21180">
    <property type="entry name" value="ENDONUCLEASE/EXONUCLEASE/PHOSPHATASE FAMILY DOMAIN-CONTAINING PROTEIN 1"/>
    <property type="match status" value="1"/>
</dbReference>
<comment type="caution">
    <text evidence="3">The sequence shown here is derived from an EMBL/GenBank/DDBJ whole genome shotgun (WGS) entry which is preliminary data.</text>
</comment>
<sequence>MIGMNATNPVGQAGPIIVIRPRRKAAVQARAALTRERASAIFGAPPEPPPPSPPPPPSRPQAEPEAEAGPPRGRLDGLRTWLLLRCGLEFRTVLALVVVLLVGAGLAVRHYVAGRPHAVHVPAAVPAAAAAPPPAASARPDLTVDIAGKVPHPGLRRLPPGSRVADALTAAGGPLPGTDTTALNLARLLTDGEQLLVGLAPPPDATTSLSPTAPLSLNSATAPQLDALPGVGPVLAQHILDFRTQHGGFTTIQQLRQIPGIGDHKFTTLKPLVHP</sequence>
<dbReference type="SUPFAM" id="SSF47781">
    <property type="entry name" value="RuvA domain 2-like"/>
    <property type="match status" value="1"/>
</dbReference>
<gene>
    <name evidence="3" type="ORF">SCOCK_20147</name>
</gene>
<dbReference type="PANTHER" id="PTHR21180:SF32">
    <property type="entry name" value="ENDONUCLEASE_EXONUCLEASE_PHOSPHATASE FAMILY DOMAIN-CONTAINING PROTEIN 1"/>
    <property type="match status" value="1"/>
</dbReference>
<reference evidence="3" key="1">
    <citation type="submission" date="2021-05" db="EMBL/GenBank/DDBJ databases">
        <authorList>
            <person name="Arsene-Ploetze F."/>
        </authorList>
    </citation>
    <scope>NUCLEOTIDE SEQUENCE</scope>
    <source>
        <strain evidence="3">DSM 42138</strain>
    </source>
</reference>
<feature type="domain" description="Soluble ligand binding" evidence="2">
    <location>
        <begin position="144"/>
        <end position="194"/>
    </location>
</feature>
<evidence type="ECO:0000313" key="4">
    <source>
        <dbReference type="Proteomes" id="UP001152519"/>
    </source>
</evidence>
<dbReference type="InterPro" id="IPR051675">
    <property type="entry name" value="Endo/Exo/Phosphatase_dom_1"/>
</dbReference>
<evidence type="ECO:0000313" key="3">
    <source>
        <dbReference type="EMBL" id="CAG6393116.1"/>
    </source>
</evidence>
<dbReference type="GO" id="GO:0015628">
    <property type="term" value="P:protein secretion by the type II secretion system"/>
    <property type="evidence" value="ECO:0007669"/>
    <property type="project" value="TreeGrafter"/>
</dbReference>
<accession>A0A9W4GS05</accession>
<dbReference type="GO" id="GO:0015627">
    <property type="term" value="C:type II protein secretion system complex"/>
    <property type="evidence" value="ECO:0007669"/>
    <property type="project" value="TreeGrafter"/>
</dbReference>
<organism evidence="3 4">
    <name type="scientific">Actinacidiphila cocklensis</name>
    <dbReference type="NCBI Taxonomy" id="887465"/>
    <lineage>
        <taxon>Bacteria</taxon>
        <taxon>Bacillati</taxon>
        <taxon>Actinomycetota</taxon>
        <taxon>Actinomycetes</taxon>
        <taxon>Kitasatosporales</taxon>
        <taxon>Streptomycetaceae</taxon>
        <taxon>Actinacidiphila</taxon>
    </lineage>
</organism>
<dbReference type="AlphaFoldDB" id="A0A9W4GS05"/>
<dbReference type="EMBL" id="CAJSLV010000048">
    <property type="protein sequence ID" value="CAG6393116.1"/>
    <property type="molecule type" value="Genomic_DNA"/>
</dbReference>
<dbReference type="InterPro" id="IPR019554">
    <property type="entry name" value="Soluble_ligand-bd"/>
</dbReference>
<feature type="compositionally biased region" description="Low complexity" evidence="1">
    <location>
        <begin position="60"/>
        <end position="72"/>
    </location>
</feature>
<dbReference type="Proteomes" id="UP001152519">
    <property type="component" value="Unassembled WGS sequence"/>
</dbReference>
<protein>
    <submittedName>
        <fullName evidence="3">Competence protein ComEA</fullName>
    </submittedName>
</protein>
<proteinExistence type="predicted"/>
<dbReference type="InterPro" id="IPR010994">
    <property type="entry name" value="RuvA_2-like"/>
</dbReference>